<dbReference type="AlphaFoldDB" id="A0A2A4HIN7"/>
<proteinExistence type="predicted"/>
<keyword evidence="2" id="KW-1185">Reference proteome</keyword>
<accession>A0A2A4HIN7</accession>
<dbReference type="RefSeq" id="WP_096653376.1">
    <property type="nucleotide sequence ID" value="NZ_NWUX01000017.1"/>
</dbReference>
<reference evidence="2" key="1">
    <citation type="submission" date="2017-09" db="EMBL/GenBank/DDBJ databases">
        <authorList>
            <person name="Cho G.-S."/>
            <person name="Oguntoyinbo F.A."/>
            <person name="Cnockaert M."/>
            <person name="Kabisch J."/>
            <person name="Neve H."/>
            <person name="Bockelmann W."/>
            <person name="Wenning M."/>
            <person name="Franz C.M."/>
            <person name="Vandamme P."/>
        </authorList>
    </citation>
    <scope>NUCLEOTIDE SEQUENCE [LARGE SCALE GENOMIC DNA]</scope>
    <source>
        <strain evidence="2">MBT G8648</strain>
    </source>
</reference>
<dbReference type="Proteomes" id="UP000218677">
    <property type="component" value="Unassembled WGS sequence"/>
</dbReference>
<sequence>MSQFEFTINGKTLKLTADDVVKLEAAMVDATKSPSRKAFRKGSTGDISAKWLDGQGDGLERFNRHQSSTEILTDC</sequence>
<dbReference type="OrthoDB" id="6897700at2"/>
<evidence type="ECO:0000313" key="2">
    <source>
        <dbReference type="Proteomes" id="UP000218677"/>
    </source>
</evidence>
<dbReference type="EMBL" id="NWUX01000017">
    <property type="protein sequence ID" value="PCF94636.1"/>
    <property type="molecule type" value="Genomic_DNA"/>
</dbReference>
<gene>
    <name evidence="1" type="ORF">CPA45_16465</name>
</gene>
<protein>
    <submittedName>
        <fullName evidence="1">Uncharacterized protein</fullName>
    </submittedName>
</protein>
<organism evidence="1 2">
    <name type="scientific">Vreelandella nigrificans</name>
    <dbReference type="NCBI Taxonomy" id="2042704"/>
    <lineage>
        <taxon>Bacteria</taxon>
        <taxon>Pseudomonadati</taxon>
        <taxon>Pseudomonadota</taxon>
        <taxon>Gammaproteobacteria</taxon>
        <taxon>Oceanospirillales</taxon>
        <taxon>Halomonadaceae</taxon>
        <taxon>Vreelandella</taxon>
    </lineage>
</organism>
<comment type="caution">
    <text evidence="1">The sequence shown here is derived from an EMBL/GenBank/DDBJ whole genome shotgun (WGS) entry which is preliminary data.</text>
</comment>
<name>A0A2A4HIN7_9GAMM</name>
<evidence type="ECO:0000313" key="1">
    <source>
        <dbReference type="EMBL" id="PCF94636.1"/>
    </source>
</evidence>